<evidence type="ECO:0000313" key="4">
    <source>
        <dbReference type="EMBL" id="MBB5533523.1"/>
    </source>
</evidence>
<gene>
    <name evidence="4" type="ORF">GGD55_000184</name>
</gene>
<dbReference type="PANTHER" id="PTHR38340">
    <property type="entry name" value="S-LAYER PROTEIN"/>
    <property type="match status" value="1"/>
</dbReference>
<organism evidence="4 5">
    <name type="scientific">Rhizobium giardinii</name>
    <dbReference type="NCBI Taxonomy" id="56731"/>
    <lineage>
        <taxon>Bacteria</taxon>
        <taxon>Pseudomonadati</taxon>
        <taxon>Pseudomonadota</taxon>
        <taxon>Alphaproteobacteria</taxon>
        <taxon>Hyphomicrobiales</taxon>
        <taxon>Rhizobiaceae</taxon>
        <taxon>Rhizobium/Agrobacterium group</taxon>
        <taxon>Rhizobium</taxon>
    </lineage>
</organism>
<dbReference type="InterPro" id="IPR001343">
    <property type="entry name" value="Hemolysn_Ca-bd"/>
</dbReference>
<accession>A0A7W8X7K0</accession>
<dbReference type="SUPFAM" id="SSF51120">
    <property type="entry name" value="beta-Roll"/>
    <property type="match status" value="1"/>
</dbReference>
<dbReference type="InterPro" id="IPR018511">
    <property type="entry name" value="Hemolysin-typ_Ca-bd_CS"/>
</dbReference>
<dbReference type="GO" id="GO:0005576">
    <property type="term" value="C:extracellular region"/>
    <property type="evidence" value="ECO:0007669"/>
    <property type="project" value="UniProtKB-SubCell"/>
</dbReference>
<feature type="region of interest" description="Disordered" evidence="3">
    <location>
        <begin position="149"/>
        <end position="176"/>
    </location>
</feature>
<dbReference type="AlphaFoldDB" id="A0A7W8X7K0"/>
<comment type="caution">
    <text evidence="4">The sequence shown here is derived from an EMBL/GenBank/DDBJ whole genome shotgun (WGS) entry which is preliminary data.</text>
</comment>
<dbReference type="InterPro" id="IPR011049">
    <property type="entry name" value="Serralysin-like_metalloprot_C"/>
</dbReference>
<evidence type="ECO:0000256" key="1">
    <source>
        <dbReference type="ARBA" id="ARBA00004613"/>
    </source>
</evidence>
<dbReference type="Pfam" id="PF00353">
    <property type="entry name" value="HemolysinCabind"/>
    <property type="match status" value="3"/>
</dbReference>
<dbReference type="GO" id="GO:0005509">
    <property type="term" value="F:calcium ion binding"/>
    <property type="evidence" value="ECO:0007669"/>
    <property type="project" value="InterPro"/>
</dbReference>
<dbReference type="EMBL" id="JACHBK010000001">
    <property type="protein sequence ID" value="MBB5533523.1"/>
    <property type="molecule type" value="Genomic_DNA"/>
</dbReference>
<feature type="compositionally biased region" description="Basic and acidic residues" evidence="3">
    <location>
        <begin position="160"/>
        <end position="176"/>
    </location>
</feature>
<name>A0A7W8X7K0_9HYPH</name>
<dbReference type="RefSeq" id="WP_018323828.1">
    <property type="nucleotide sequence ID" value="NZ_JACHBK010000001.1"/>
</dbReference>
<keyword evidence="2" id="KW-0964">Secreted</keyword>
<keyword evidence="5" id="KW-1185">Reference proteome</keyword>
<dbReference type="PRINTS" id="PR00313">
    <property type="entry name" value="CABNDNGRPT"/>
</dbReference>
<comment type="subcellular location">
    <subcellularLocation>
        <location evidence="1">Secreted</location>
    </subcellularLocation>
</comment>
<evidence type="ECO:0000256" key="2">
    <source>
        <dbReference type="ARBA" id="ARBA00022525"/>
    </source>
</evidence>
<dbReference type="Proteomes" id="UP000585507">
    <property type="component" value="Unassembled WGS sequence"/>
</dbReference>
<proteinExistence type="predicted"/>
<reference evidence="4 5" key="1">
    <citation type="submission" date="2020-08" db="EMBL/GenBank/DDBJ databases">
        <title>Genomic Encyclopedia of Type Strains, Phase IV (KMG-V): Genome sequencing to study the core and pangenomes of soil and plant-associated prokaryotes.</title>
        <authorList>
            <person name="Whitman W."/>
        </authorList>
    </citation>
    <scope>NUCLEOTIDE SEQUENCE [LARGE SCALE GENOMIC DNA]</scope>
    <source>
        <strain evidence="4 5">SEMIA 4084</strain>
    </source>
</reference>
<sequence>MTVQINAFDPDNNGIGISFSRYLSQKFASFDNVSATLSTDTDVTDYAFIGADGGGVIFHSSTGWTLDPDTGNVVGTLDSISFGQQTAVAVDGTFSQSVEMTMSGLEIFGPDLQTIFDQASDGNFMQLNGTIYNDAFNVVGSSSKDSFRGGGESDVIHGGAGDDRIQGSSGRDEGDRLFGDSGNDRIIGSFGDDVIYGGSGDDVIDAKLGDDIVKGGTGNDELYGGRGDDKLYGDSGDDFISGGRGEDRIYGGAGTDKLYGFSGPDVFVFEKDAGDDIIMDFKAGKAGKDAILFHDVGLHSFADVLDHAADTTGGLLITYDEGSLLLETVKLAQLDKHDFLFS</sequence>
<dbReference type="PANTHER" id="PTHR38340:SF1">
    <property type="entry name" value="S-LAYER PROTEIN"/>
    <property type="match status" value="1"/>
</dbReference>
<dbReference type="InterPro" id="IPR050557">
    <property type="entry name" value="RTX_toxin/Mannuronan_C5-epim"/>
</dbReference>
<protein>
    <submittedName>
        <fullName evidence="4">Ca2+-binding RTX toxin-like protein</fullName>
    </submittedName>
</protein>
<evidence type="ECO:0000313" key="5">
    <source>
        <dbReference type="Proteomes" id="UP000585507"/>
    </source>
</evidence>
<dbReference type="Gene3D" id="2.150.10.10">
    <property type="entry name" value="Serralysin-like metalloprotease, C-terminal"/>
    <property type="match status" value="2"/>
</dbReference>
<dbReference type="PROSITE" id="PS00330">
    <property type="entry name" value="HEMOLYSIN_CALCIUM"/>
    <property type="match status" value="2"/>
</dbReference>
<evidence type="ECO:0000256" key="3">
    <source>
        <dbReference type="SAM" id="MobiDB-lite"/>
    </source>
</evidence>